<dbReference type="AlphaFoldDB" id="A0A6M5YZ55"/>
<dbReference type="Proteomes" id="UP000503447">
    <property type="component" value="Chromosome"/>
</dbReference>
<protein>
    <recommendedName>
        <fullName evidence="3">HEPN domain-containing protein</fullName>
    </recommendedName>
</protein>
<evidence type="ECO:0000313" key="1">
    <source>
        <dbReference type="EMBL" id="QJW98814.1"/>
    </source>
</evidence>
<organism evidence="1 2">
    <name type="scientific">Frigoriglobus tundricola</name>
    <dbReference type="NCBI Taxonomy" id="2774151"/>
    <lineage>
        <taxon>Bacteria</taxon>
        <taxon>Pseudomonadati</taxon>
        <taxon>Planctomycetota</taxon>
        <taxon>Planctomycetia</taxon>
        <taxon>Gemmatales</taxon>
        <taxon>Gemmataceae</taxon>
        <taxon>Frigoriglobus</taxon>
    </lineage>
</organism>
<keyword evidence="2" id="KW-1185">Reference proteome</keyword>
<dbReference type="EMBL" id="CP053452">
    <property type="protein sequence ID" value="QJW98814.1"/>
    <property type="molecule type" value="Genomic_DNA"/>
</dbReference>
<evidence type="ECO:0000313" key="2">
    <source>
        <dbReference type="Proteomes" id="UP000503447"/>
    </source>
</evidence>
<proteinExistence type="predicted"/>
<dbReference type="KEGG" id="ftj:FTUN_6409"/>
<evidence type="ECO:0008006" key="3">
    <source>
        <dbReference type="Google" id="ProtNLM"/>
    </source>
</evidence>
<accession>A0A6M5YZ55</accession>
<name>A0A6M5YZ55_9BACT</name>
<sequence length="136" mass="16059">MTAVTSRADFEKLIELRMKEAKFLLDQHAWDGAYYLAGYAVEFALKVRIISQLMKSDSLPEKKFAENFYKHELTLLRKLADLDDEMDNDAAVRPLWDVVKDWSEQRRYEIGRKEQEATDLYDAIEKGVLPWIKARW</sequence>
<gene>
    <name evidence="1" type="ORF">FTUN_6409</name>
</gene>
<dbReference type="RefSeq" id="WP_171473903.1">
    <property type="nucleotide sequence ID" value="NZ_CP053452.2"/>
</dbReference>
<reference evidence="2" key="1">
    <citation type="submission" date="2020-05" db="EMBL/GenBank/DDBJ databases">
        <title>Frigoriglobus tundricola gen. nov., sp. nov., a psychrotolerant cellulolytic planctomycete of the family Gemmataceae with two divergent copies of 16S rRNA gene.</title>
        <authorList>
            <person name="Kulichevskaya I.S."/>
            <person name="Ivanova A.A."/>
            <person name="Naumoff D.G."/>
            <person name="Beletsky A.V."/>
            <person name="Rijpstra W.I.C."/>
            <person name="Sinninghe Damste J.S."/>
            <person name="Mardanov A.V."/>
            <person name="Ravin N.V."/>
            <person name="Dedysh S.N."/>
        </authorList>
    </citation>
    <scope>NUCLEOTIDE SEQUENCE [LARGE SCALE GENOMIC DNA]</scope>
    <source>
        <strain evidence="2">PL17</strain>
    </source>
</reference>